<dbReference type="Proteomes" id="UP000494249">
    <property type="component" value="Unassembled WGS sequence"/>
</dbReference>
<dbReference type="InterPro" id="IPR036390">
    <property type="entry name" value="WH_DNA-bd_sf"/>
</dbReference>
<dbReference type="CDD" id="cd00090">
    <property type="entry name" value="HTH_ARSR"/>
    <property type="match status" value="1"/>
</dbReference>
<keyword evidence="3" id="KW-0804">Transcription</keyword>
<dbReference type="InterPro" id="IPR011991">
    <property type="entry name" value="ArsR-like_HTH"/>
</dbReference>
<dbReference type="PROSITE" id="PS50987">
    <property type="entry name" value="HTH_ARSR_2"/>
    <property type="match status" value="1"/>
</dbReference>
<evidence type="ECO:0000259" key="4">
    <source>
        <dbReference type="PROSITE" id="PS50987"/>
    </source>
</evidence>
<dbReference type="InterPro" id="IPR001845">
    <property type="entry name" value="HTH_ArsR_DNA-bd_dom"/>
</dbReference>
<dbReference type="InterPro" id="IPR036388">
    <property type="entry name" value="WH-like_DNA-bd_sf"/>
</dbReference>
<sequence length="111" mass="12999">MDSTFAIIAEPSRRAILSLLASSERSVGDIEEQLNLSQPSVSKHLRVLREAGFVESRVDAQRRLYRIKPEPLMEIDAWLAPFRRFWSVHLDALERHLDQTHPEPRRKDKKR</sequence>
<reference evidence="5 6" key="1">
    <citation type="submission" date="2020-04" db="EMBL/GenBank/DDBJ databases">
        <authorList>
            <person name="De Canck E."/>
        </authorList>
    </citation>
    <scope>NUCLEOTIDE SEQUENCE [LARGE SCALE GENOMIC DNA]</scope>
    <source>
        <strain evidence="5 6">LMG 22037</strain>
    </source>
</reference>
<dbReference type="AlphaFoldDB" id="A0A6J4ZUX8"/>
<evidence type="ECO:0000256" key="2">
    <source>
        <dbReference type="ARBA" id="ARBA00023125"/>
    </source>
</evidence>
<dbReference type="Pfam" id="PF01022">
    <property type="entry name" value="HTH_5"/>
    <property type="match status" value="1"/>
</dbReference>
<evidence type="ECO:0000313" key="6">
    <source>
        <dbReference type="Proteomes" id="UP000494249"/>
    </source>
</evidence>
<accession>A0A6J4ZUX8</accession>
<dbReference type="PANTHER" id="PTHR33154:SF33">
    <property type="entry name" value="TRANSCRIPTIONAL REPRESSOR SDPR"/>
    <property type="match status" value="1"/>
</dbReference>
<dbReference type="NCBIfam" id="NF033788">
    <property type="entry name" value="HTH_metalloreg"/>
    <property type="match status" value="1"/>
</dbReference>
<dbReference type="PRINTS" id="PR00778">
    <property type="entry name" value="HTHARSR"/>
</dbReference>
<proteinExistence type="predicted"/>
<evidence type="ECO:0000256" key="3">
    <source>
        <dbReference type="ARBA" id="ARBA00023163"/>
    </source>
</evidence>
<protein>
    <recommendedName>
        <fullName evidence="4">HTH arsR-type domain-containing protein</fullName>
    </recommendedName>
</protein>
<dbReference type="GO" id="GO:0003700">
    <property type="term" value="F:DNA-binding transcription factor activity"/>
    <property type="evidence" value="ECO:0007669"/>
    <property type="project" value="InterPro"/>
</dbReference>
<dbReference type="Gene3D" id="1.10.10.10">
    <property type="entry name" value="Winged helix-like DNA-binding domain superfamily/Winged helix DNA-binding domain"/>
    <property type="match status" value="1"/>
</dbReference>
<gene>
    <name evidence="5" type="ORF">LMG22037_00368</name>
</gene>
<dbReference type="SUPFAM" id="SSF46785">
    <property type="entry name" value="Winged helix' DNA-binding domain"/>
    <property type="match status" value="1"/>
</dbReference>
<dbReference type="InterPro" id="IPR051081">
    <property type="entry name" value="HTH_MetalResp_TranReg"/>
</dbReference>
<keyword evidence="2" id="KW-0238">DNA-binding</keyword>
<evidence type="ECO:0000256" key="1">
    <source>
        <dbReference type="ARBA" id="ARBA00023015"/>
    </source>
</evidence>
<feature type="domain" description="HTH arsR-type" evidence="4">
    <location>
        <begin position="1"/>
        <end position="87"/>
    </location>
</feature>
<keyword evidence="1" id="KW-0805">Transcription regulation</keyword>
<organism evidence="5 6">
    <name type="scientific">Paraburkholderia phenoliruptrix</name>
    <dbReference type="NCBI Taxonomy" id="252970"/>
    <lineage>
        <taxon>Bacteria</taxon>
        <taxon>Pseudomonadati</taxon>
        <taxon>Pseudomonadota</taxon>
        <taxon>Betaproteobacteria</taxon>
        <taxon>Burkholderiales</taxon>
        <taxon>Burkholderiaceae</taxon>
        <taxon>Paraburkholderia</taxon>
    </lineage>
</organism>
<name>A0A6J4ZUX8_9BURK</name>
<dbReference type="GO" id="GO:0003677">
    <property type="term" value="F:DNA binding"/>
    <property type="evidence" value="ECO:0007669"/>
    <property type="project" value="UniProtKB-KW"/>
</dbReference>
<dbReference type="RefSeq" id="WP_035480302.1">
    <property type="nucleotide sequence ID" value="NZ_CADFGL010000001.1"/>
</dbReference>
<evidence type="ECO:0000313" key="5">
    <source>
        <dbReference type="EMBL" id="CAB3641996.1"/>
    </source>
</evidence>
<dbReference type="EMBL" id="CADIKB010000001">
    <property type="protein sequence ID" value="CAB3641996.1"/>
    <property type="molecule type" value="Genomic_DNA"/>
</dbReference>
<dbReference type="SMART" id="SM00418">
    <property type="entry name" value="HTH_ARSR"/>
    <property type="match status" value="1"/>
</dbReference>
<dbReference type="PANTHER" id="PTHR33154">
    <property type="entry name" value="TRANSCRIPTIONAL REGULATOR, ARSR FAMILY"/>
    <property type="match status" value="1"/>
</dbReference>